<dbReference type="Gene3D" id="3.40.50.1000">
    <property type="entry name" value="HAD superfamily/HAD-like"/>
    <property type="match status" value="1"/>
</dbReference>
<dbReference type="Proteomes" id="UP000178235">
    <property type="component" value="Unassembled WGS sequence"/>
</dbReference>
<dbReference type="InterPro" id="IPR023214">
    <property type="entry name" value="HAD_sf"/>
</dbReference>
<reference evidence="1 2" key="1">
    <citation type="journal article" date="2016" name="Nat. Commun.">
        <title>Thousands of microbial genomes shed light on interconnected biogeochemical processes in an aquifer system.</title>
        <authorList>
            <person name="Anantharaman K."/>
            <person name="Brown C.T."/>
            <person name="Hug L.A."/>
            <person name="Sharon I."/>
            <person name="Castelle C.J."/>
            <person name="Probst A.J."/>
            <person name="Thomas B.C."/>
            <person name="Singh A."/>
            <person name="Wilkins M.J."/>
            <person name="Karaoz U."/>
            <person name="Brodie E.L."/>
            <person name="Williams K.H."/>
            <person name="Hubbard S.S."/>
            <person name="Banfield J.F."/>
        </authorList>
    </citation>
    <scope>NUCLEOTIDE SEQUENCE [LARGE SCALE GENOMIC DNA]</scope>
</reference>
<dbReference type="GO" id="GO:0005829">
    <property type="term" value="C:cytosol"/>
    <property type="evidence" value="ECO:0007669"/>
    <property type="project" value="TreeGrafter"/>
</dbReference>
<accession>A0A1F6VGJ9</accession>
<dbReference type="InterPro" id="IPR043169">
    <property type="entry name" value="PMM_cap"/>
</dbReference>
<dbReference type="Gene3D" id="3.30.1240.20">
    <property type="match status" value="1"/>
</dbReference>
<dbReference type="InterPro" id="IPR036412">
    <property type="entry name" value="HAD-like_sf"/>
</dbReference>
<dbReference type="SUPFAM" id="SSF56784">
    <property type="entry name" value="HAD-like"/>
    <property type="match status" value="1"/>
</dbReference>
<name>A0A1F6VGJ9_9BACT</name>
<sequence length="244" mass="27777">MKHFATVQDLDEKKYKHVFFDMDGTVTRAKSIITPEMTSVLILLKQKHDVIIVSGQTLENIKKQTNAFPSYYLCQSGNHALDIVTGEEFWRKELSKEQKKEIMDHIALLPRTWPVTDENDLIEDRGSQISYSLLGHHENVEKKEAFDPDWKKRKKLLAEHPLVSNFVEVKIGGTTTFDYVQKGMNKGYNVNEFVKKMSWNIAECIYIGDALFPGGNDDTVLGVCDTLQVSGPDETLVAINKIII</sequence>
<dbReference type="GO" id="GO:0009298">
    <property type="term" value="P:GDP-mannose biosynthetic process"/>
    <property type="evidence" value="ECO:0007669"/>
    <property type="project" value="UniProtKB-UniPathway"/>
</dbReference>
<evidence type="ECO:0000313" key="1">
    <source>
        <dbReference type="EMBL" id="OGI68705.1"/>
    </source>
</evidence>
<comment type="caution">
    <text evidence="1">The sequence shown here is derived from an EMBL/GenBank/DDBJ whole genome shotgun (WGS) entry which is preliminary data.</text>
</comment>
<dbReference type="AlphaFoldDB" id="A0A1F6VGJ9"/>
<gene>
    <name evidence="1" type="ORF">A2738_00125</name>
</gene>
<dbReference type="PANTHER" id="PTHR10000:SF8">
    <property type="entry name" value="HAD SUPERFAMILY HYDROLASE-LIKE, TYPE 3"/>
    <property type="match status" value="1"/>
</dbReference>
<dbReference type="GO" id="GO:0016791">
    <property type="term" value="F:phosphatase activity"/>
    <property type="evidence" value="ECO:0007669"/>
    <property type="project" value="TreeGrafter"/>
</dbReference>
<dbReference type="NCBIfam" id="TIGR01484">
    <property type="entry name" value="HAD-SF-IIB"/>
    <property type="match status" value="1"/>
</dbReference>
<dbReference type="EMBL" id="MFTS01000001">
    <property type="protein sequence ID" value="OGI68705.1"/>
    <property type="molecule type" value="Genomic_DNA"/>
</dbReference>
<dbReference type="Pfam" id="PF08282">
    <property type="entry name" value="Hydrolase_3"/>
    <property type="match status" value="1"/>
</dbReference>
<dbReference type="InterPro" id="IPR006379">
    <property type="entry name" value="HAD-SF_hydro_IIB"/>
</dbReference>
<organism evidence="1 2">
    <name type="scientific">Candidatus Nomurabacteria bacterium RIFCSPHIGHO2_01_FULL_42_15</name>
    <dbReference type="NCBI Taxonomy" id="1801742"/>
    <lineage>
        <taxon>Bacteria</taxon>
        <taxon>Candidatus Nomuraibacteriota</taxon>
    </lineage>
</organism>
<dbReference type="UniPathway" id="UPA00126">
    <property type="reaction ID" value="UER00424"/>
</dbReference>
<dbReference type="GO" id="GO:0000287">
    <property type="term" value="F:magnesium ion binding"/>
    <property type="evidence" value="ECO:0007669"/>
    <property type="project" value="TreeGrafter"/>
</dbReference>
<dbReference type="PANTHER" id="PTHR10000">
    <property type="entry name" value="PHOSPHOSERINE PHOSPHATASE"/>
    <property type="match status" value="1"/>
</dbReference>
<proteinExistence type="predicted"/>
<evidence type="ECO:0000313" key="2">
    <source>
        <dbReference type="Proteomes" id="UP000178235"/>
    </source>
</evidence>
<protein>
    <submittedName>
        <fullName evidence="1">Uncharacterized protein</fullName>
    </submittedName>
</protein>